<keyword evidence="1" id="KW-0732">Signal</keyword>
<sequence length="309" mass="35560">MKAITRFSLLALVVAGPCLMATRPIDVMTDLGISSDKLRQDVFLNLKEPKWFFFNASGSMRQMARRIPESSRAATVRALGKVVRLYVESTQFRQEWLQDLRVTYPYDDSYREETQAERQQLQKMQQAAVDQQVASMDQVFLAMDPAILQLAIRSQLAREEQQLASLSGNERTAHSGHVTALKKMLTLAPAECKKQYLAYLKQQYRAEAAHAGQAPEIDKERLAEQRRKKAEFDAHADFRPLLKQRLQDFIALANSVDFEARLVPMGYKHEFANPVYQRKPAEWKFLYRLGKEPVAEARLMAQQWLAELH</sequence>
<dbReference type="AlphaFoldDB" id="A0A6M5Y4J3"/>
<dbReference type="EMBL" id="CP053435">
    <property type="protein sequence ID" value="QJW88316.1"/>
    <property type="molecule type" value="Genomic_DNA"/>
</dbReference>
<name>A0A6M5Y4J3_9BACT</name>
<evidence type="ECO:0000313" key="2">
    <source>
        <dbReference type="EMBL" id="QJW88316.1"/>
    </source>
</evidence>
<protein>
    <recommendedName>
        <fullName evidence="4">DUF3106 domain-containing protein</fullName>
    </recommendedName>
</protein>
<dbReference type="RefSeq" id="WP_171738149.1">
    <property type="nucleotide sequence ID" value="NZ_CP053435.1"/>
</dbReference>
<gene>
    <name evidence="2" type="ORF">HNV11_02470</name>
</gene>
<accession>A0A6M5Y4J3</accession>
<evidence type="ECO:0000256" key="1">
    <source>
        <dbReference type="SAM" id="SignalP"/>
    </source>
</evidence>
<dbReference type="KEGG" id="stae:HNV11_02470"/>
<dbReference type="Proteomes" id="UP000502756">
    <property type="component" value="Chromosome"/>
</dbReference>
<evidence type="ECO:0008006" key="4">
    <source>
        <dbReference type="Google" id="ProtNLM"/>
    </source>
</evidence>
<feature type="chain" id="PRO_5026832542" description="DUF3106 domain-containing protein" evidence="1">
    <location>
        <begin position="21"/>
        <end position="309"/>
    </location>
</feature>
<reference evidence="2 3" key="1">
    <citation type="submission" date="2020-05" db="EMBL/GenBank/DDBJ databases">
        <title>Genome sequencing of Spirosoma sp. TS118.</title>
        <authorList>
            <person name="Lee J.-H."/>
            <person name="Jeong S."/>
            <person name="Zhao L."/>
            <person name="Jung J.-H."/>
            <person name="Kim M.-K."/>
            <person name="Lim S."/>
        </authorList>
    </citation>
    <scope>NUCLEOTIDE SEQUENCE [LARGE SCALE GENOMIC DNA]</scope>
    <source>
        <strain evidence="2 3">TS118</strain>
    </source>
</reference>
<proteinExistence type="predicted"/>
<organism evidence="2 3">
    <name type="scientific">Spirosoma taeanense</name>
    <dbReference type="NCBI Taxonomy" id="2735870"/>
    <lineage>
        <taxon>Bacteria</taxon>
        <taxon>Pseudomonadati</taxon>
        <taxon>Bacteroidota</taxon>
        <taxon>Cytophagia</taxon>
        <taxon>Cytophagales</taxon>
        <taxon>Cytophagaceae</taxon>
        <taxon>Spirosoma</taxon>
    </lineage>
</organism>
<feature type="signal peptide" evidence="1">
    <location>
        <begin position="1"/>
        <end position="20"/>
    </location>
</feature>
<keyword evidence="3" id="KW-1185">Reference proteome</keyword>
<evidence type="ECO:0000313" key="3">
    <source>
        <dbReference type="Proteomes" id="UP000502756"/>
    </source>
</evidence>